<reference evidence="2" key="1">
    <citation type="journal article" date="2019" name="Curr. Biol.">
        <title>Genome Sequence of Striga asiatica Provides Insight into the Evolution of Plant Parasitism.</title>
        <authorList>
            <person name="Yoshida S."/>
            <person name="Kim S."/>
            <person name="Wafula E.K."/>
            <person name="Tanskanen J."/>
            <person name="Kim Y.M."/>
            <person name="Honaas L."/>
            <person name="Yang Z."/>
            <person name="Spallek T."/>
            <person name="Conn C.E."/>
            <person name="Ichihashi Y."/>
            <person name="Cheong K."/>
            <person name="Cui S."/>
            <person name="Der J.P."/>
            <person name="Gundlach H."/>
            <person name="Jiao Y."/>
            <person name="Hori C."/>
            <person name="Ishida J.K."/>
            <person name="Kasahara H."/>
            <person name="Kiba T."/>
            <person name="Kim M.S."/>
            <person name="Koo N."/>
            <person name="Laohavisit A."/>
            <person name="Lee Y.H."/>
            <person name="Lumba S."/>
            <person name="McCourt P."/>
            <person name="Mortimer J.C."/>
            <person name="Mutuku J.M."/>
            <person name="Nomura T."/>
            <person name="Sasaki-Sekimoto Y."/>
            <person name="Seto Y."/>
            <person name="Wang Y."/>
            <person name="Wakatake T."/>
            <person name="Sakakibara H."/>
            <person name="Demura T."/>
            <person name="Yamaguchi S."/>
            <person name="Yoneyama K."/>
            <person name="Manabe R.I."/>
            <person name="Nelson D.C."/>
            <person name="Schulman A.H."/>
            <person name="Timko M.P."/>
            <person name="dePamphilis C.W."/>
            <person name="Choi D."/>
            <person name="Shirasu K."/>
        </authorList>
    </citation>
    <scope>NUCLEOTIDE SEQUENCE [LARGE SCALE GENOMIC DNA]</scope>
    <source>
        <strain evidence="2">cv. UVA1</strain>
    </source>
</reference>
<name>A0A5A7RCJ5_STRAF</name>
<feature type="non-terminal residue" evidence="1">
    <location>
        <position position="1"/>
    </location>
</feature>
<proteinExistence type="predicted"/>
<dbReference type="Proteomes" id="UP000325081">
    <property type="component" value="Unassembled WGS sequence"/>
</dbReference>
<dbReference type="OrthoDB" id="913718at2759"/>
<accession>A0A5A7RCJ5</accession>
<protein>
    <submittedName>
        <fullName evidence="1">RNA-directed DNA polymerase</fullName>
    </submittedName>
</protein>
<comment type="caution">
    <text evidence="1">The sequence shown here is derived from an EMBL/GenBank/DDBJ whole genome shotgun (WGS) entry which is preliminary data.</text>
</comment>
<dbReference type="GO" id="GO:0003964">
    <property type="term" value="F:RNA-directed DNA polymerase activity"/>
    <property type="evidence" value="ECO:0007669"/>
    <property type="project" value="UniProtKB-KW"/>
</dbReference>
<feature type="non-terminal residue" evidence="1">
    <location>
        <position position="254"/>
    </location>
</feature>
<evidence type="ECO:0000313" key="1">
    <source>
        <dbReference type="EMBL" id="GER55329.1"/>
    </source>
</evidence>
<evidence type="ECO:0000313" key="2">
    <source>
        <dbReference type="Proteomes" id="UP000325081"/>
    </source>
</evidence>
<dbReference type="AlphaFoldDB" id="A0A5A7RCJ5"/>
<keyword evidence="1" id="KW-0695">RNA-directed DNA polymerase</keyword>
<sequence>YFPSTSIFAADLKQNSSWIWRSLWKVRELLKEGLQIDIRNGATVRLQDFNWIPGIKGRYPHLKNPPATGKLWVKDLIQRDNGQWDELRLRELIEEEDCREILKIQTLDPLLDDKWSWKMGVKVKELLKEGLQIDIRNGATVRLQDFNWIPGIKGRCPHLKNPPATGKLWVKELIQRDNGQWDELRLRELIEEEDCREILKIQTLDPLLDDKWSWKMGVKDRYGTTGSALPGKVAPFFASDRVPKGAAGSSHVID</sequence>
<dbReference type="EMBL" id="BKCP01011626">
    <property type="protein sequence ID" value="GER55329.1"/>
    <property type="molecule type" value="Genomic_DNA"/>
</dbReference>
<keyword evidence="1" id="KW-0548">Nucleotidyltransferase</keyword>
<keyword evidence="2" id="KW-1185">Reference proteome</keyword>
<organism evidence="1 2">
    <name type="scientific">Striga asiatica</name>
    <name type="common">Asiatic witchweed</name>
    <name type="synonym">Buchnera asiatica</name>
    <dbReference type="NCBI Taxonomy" id="4170"/>
    <lineage>
        <taxon>Eukaryota</taxon>
        <taxon>Viridiplantae</taxon>
        <taxon>Streptophyta</taxon>
        <taxon>Embryophyta</taxon>
        <taxon>Tracheophyta</taxon>
        <taxon>Spermatophyta</taxon>
        <taxon>Magnoliopsida</taxon>
        <taxon>eudicotyledons</taxon>
        <taxon>Gunneridae</taxon>
        <taxon>Pentapetalae</taxon>
        <taxon>asterids</taxon>
        <taxon>lamiids</taxon>
        <taxon>Lamiales</taxon>
        <taxon>Orobanchaceae</taxon>
        <taxon>Buchnereae</taxon>
        <taxon>Striga</taxon>
    </lineage>
</organism>
<gene>
    <name evidence="1" type="ORF">STAS_32977</name>
</gene>
<keyword evidence="1" id="KW-0808">Transferase</keyword>